<name>A0A2A8CZX0_9BACT</name>
<organism evidence="1 2">
    <name type="scientific">Longibacter salinarum</name>
    <dbReference type="NCBI Taxonomy" id="1850348"/>
    <lineage>
        <taxon>Bacteria</taxon>
        <taxon>Pseudomonadati</taxon>
        <taxon>Rhodothermota</taxon>
        <taxon>Rhodothermia</taxon>
        <taxon>Rhodothermales</taxon>
        <taxon>Salisaetaceae</taxon>
        <taxon>Longibacter</taxon>
    </lineage>
</organism>
<dbReference type="GO" id="GO:0005975">
    <property type="term" value="P:carbohydrate metabolic process"/>
    <property type="evidence" value="ECO:0007669"/>
    <property type="project" value="InterPro"/>
</dbReference>
<dbReference type="Gene3D" id="3.20.20.70">
    <property type="entry name" value="Aldolase class I"/>
    <property type="match status" value="1"/>
</dbReference>
<sequence>MTTPSTPAARLRRDARAAECSQTVFLTDRLMKEWADDHGRVRHTLLAVCPNSETVTRSALQAANEARAPLLYAATLNQVDRNGGYTDWTPATFSAFVSKEVDRLGVDVPVILCLDHGGPWKKDAHVRDGLDYETSLAEVKTSIRACIDAGYDLLHLDPTVDLRLPPGQPVAIETIVERTVELLQDAEAHRNETERGPIAYEVGTEESGGGLQSEDRFCDFLRLLGAELDRKNLPRPRFVVGDVGTRLDTSHVNGVRIERLTTEARRQIGALLKGHYTDSVHDLTVYPLSGVGGANVGPGLSAAEFDAIKDLVKLEQRLDIDSGFIDAVRTAVIESGRWRKWLHPEEAGLDFMDLPKDRRDWLVHTGSRYVWTNPSVQSARRRLYDNVRDYRDPEAFVHWRVRTEILRYMHAFNLVGLTERL</sequence>
<dbReference type="OrthoDB" id="2642644at2"/>
<comment type="caution">
    <text evidence="1">The sequence shown here is derived from an EMBL/GenBank/DDBJ whole genome shotgun (WGS) entry which is preliminary data.</text>
</comment>
<dbReference type="EMBL" id="PDEQ01000002">
    <property type="protein sequence ID" value="PEN14170.1"/>
    <property type="molecule type" value="Genomic_DNA"/>
</dbReference>
<keyword evidence="2" id="KW-1185">Reference proteome</keyword>
<dbReference type="AlphaFoldDB" id="A0A2A8CZX0"/>
<gene>
    <name evidence="1" type="ORF">CRI94_03770</name>
</gene>
<protein>
    <submittedName>
        <fullName evidence="1">Tagatose-bisphosphate aldolase</fullName>
    </submittedName>
</protein>
<dbReference type="Pfam" id="PF08013">
    <property type="entry name" value="GatZ_KbaZ-like"/>
    <property type="match status" value="1"/>
</dbReference>
<dbReference type="SUPFAM" id="SSF51569">
    <property type="entry name" value="Aldolase"/>
    <property type="match status" value="1"/>
</dbReference>
<reference evidence="1 2" key="1">
    <citation type="submission" date="2017-10" db="EMBL/GenBank/DDBJ databases">
        <title>Draft genome of Longibacter Salinarum.</title>
        <authorList>
            <person name="Goh K.M."/>
            <person name="Shamsir M.S."/>
            <person name="Lim S.W."/>
        </authorList>
    </citation>
    <scope>NUCLEOTIDE SEQUENCE [LARGE SCALE GENOMIC DNA]</scope>
    <source>
        <strain evidence="1 2">KCTC 52045</strain>
    </source>
</reference>
<dbReference type="InterPro" id="IPR012062">
    <property type="entry name" value="GatZ/KbaZ-like"/>
</dbReference>
<evidence type="ECO:0000313" key="2">
    <source>
        <dbReference type="Proteomes" id="UP000220102"/>
    </source>
</evidence>
<dbReference type="RefSeq" id="WP_098074347.1">
    <property type="nucleotide sequence ID" value="NZ_PDEQ01000002.1"/>
</dbReference>
<accession>A0A2A8CZX0</accession>
<dbReference type="Proteomes" id="UP000220102">
    <property type="component" value="Unassembled WGS sequence"/>
</dbReference>
<dbReference type="InterPro" id="IPR013785">
    <property type="entry name" value="Aldolase_TIM"/>
</dbReference>
<dbReference type="Gene3D" id="1.10.400.20">
    <property type="entry name" value="putative tagatose 6-phosphate kinase domain like"/>
    <property type="match status" value="1"/>
</dbReference>
<proteinExistence type="predicted"/>
<evidence type="ECO:0000313" key="1">
    <source>
        <dbReference type="EMBL" id="PEN14170.1"/>
    </source>
</evidence>